<dbReference type="Proteomes" id="UP000253772">
    <property type="component" value="Chromosome c2"/>
</dbReference>
<accession>A0A482ISW2</accession>
<dbReference type="EMBL" id="CP037901">
    <property type="protein sequence ID" value="QBP11938.1"/>
    <property type="molecule type" value="Genomic_DNA"/>
</dbReference>
<name>A0A482ISW2_9BURK</name>
<gene>
    <name evidence="1" type="ORF">DDF84_019290</name>
</gene>
<sequence length="134" mass="14790">MLIELIQMHAAQMLHCRSGVTKGSEEDLVSAQSVLGDTRPANVTVEVIASKLWDPISGLGLLLRSARRCSLRFGHELARMTVTAITEDCARQSEYGERGGHLSHPASRTRARPALSISRPAIWRKQGRMAMTIR</sequence>
<dbReference type="AlphaFoldDB" id="A0A482ISW2"/>
<evidence type="ECO:0000313" key="1">
    <source>
        <dbReference type="EMBL" id="QBP11938.1"/>
    </source>
</evidence>
<evidence type="ECO:0000313" key="2">
    <source>
        <dbReference type="Proteomes" id="UP000253772"/>
    </source>
</evidence>
<protein>
    <submittedName>
        <fullName evidence="1">Uncharacterized protein</fullName>
    </submittedName>
</protein>
<proteinExistence type="predicted"/>
<reference evidence="1 2" key="1">
    <citation type="submission" date="2019-03" db="EMBL/GenBank/DDBJ databases">
        <title>Comparative insights into the high quality Complete genome sequence of highly metal resistant Cupriavidus metallidurans strain BS1 isolated from a gold-copper mine.</title>
        <authorList>
            <person name="Mazhar H.S."/>
            <person name="Rensing C."/>
        </authorList>
    </citation>
    <scope>NUCLEOTIDE SEQUENCE [LARGE SCALE GENOMIC DNA]</scope>
    <source>
        <strain evidence="1 2">BS1</strain>
    </source>
</reference>
<organism evidence="1 2">
    <name type="scientific">Cupriavidus metallidurans</name>
    <dbReference type="NCBI Taxonomy" id="119219"/>
    <lineage>
        <taxon>Bacteria</taxon>
        <taxon>Pseudomonadati</taxon>
        <taxon>Pseudomonadota</taxon>
        <taxon>Betaproteobacteria</taxon>
        <taxon>Burkholderiales</taxon>
        <taxon>Burkholderiaceae</taxon>
        <taxon>Cupriavidus</taxon>
    </lineage>
</organism>